<accession>A0A0D8X9A7</accession>
<dbReference type="EMBL" id="KN716891">
    <property type="protein sequence ID" value="KJH41153.1"/>
    <property type="molecule type" value="Genomic_DNA"/>
</dbReference>
<evidence type="ECO:0000313" key="1">
    <source>
        <dbReference type="EMBL" id="KJH41153.1"/>
    </source>
</evidence>
<keyword evidence="2" id="KW-1185">Reference proteome</keyword>
<name>A0A0D8X9A7_DICVI</name>
<evidence type="ECO:0000313" key="2">
    <source>
        <dbReference type="Proteomes" id="UP000053766"/>
    </source>
</evidence>
<gene>
    <name evidence="1" type="ORF">DICVIV_12874</name>
</gene>
<reference evidence="1 2" key="1">
    <citation type="submission" date="2013-11" db="EMBL/GenBank/DDBJ databases">
        <title>Draft genome of the bovine lungworm Dictyocaulus viviparus.</title>
        <authorList>
            <person name="Mitreva M."/>
        </authorList>
    </citation>
    <scope>NUCLEOTIDE SEQUENCE [LARGE SCALE GENOMIC DNA]</scope>
    <source>
        <strain evidence="1 2">HannoverDv2000</strain>
    </source>
</reference>
<sequence length="70" mass="7773">MKDMNACMMQNNLQAIPQQSRTISGTLTIGNLIMAGWSDQMWRTILNRVLQALSSGPFRTNFQAASVSIL</sequence>
<dbReference type="Proteomes" id="UP000053766">
    <property type="component" value="Unassembled WGS sequence"/>
</dbReference>
<organism evidence="1 2">
    <name type="scientific">Dictyocaulus viviparus</name>
    <name type="common">Bovine lungworm</name>
    <dbReference type="NCBI Taxonomy" id="29172"/>
    <lineage>
        <taxon>Eukaryota</taxon>
        <taxon>Metazoa</taxon>
        <taxon>Ecdysozoa</taxon>
        <taxon>Nematoda</taxon>
        <taxon>Chromadorea</taxon>
        <taxon>Rhabditida</taxon>
        <taxon>Rhabditina</taxon>
        <taxon>Rhabditomorpha</taxon>
        <taxon>Strongyloidea</taxon>
        <taxon>Metastrongylidae</taxon>
        <taxon>Dictyocaulus</taxon>
    </lineage>
</organism>
<proteinExistence type="predicted"/>
<protein>
    <submittedName>
        <fullName evidence="1">Uncharacterized protein</fullName>
    </submittedName>
</protein>
<dbReference type="AlphaFoldDB" id="A0A0D8X9A7"/>
<reference evidence="2" key="2">
    <citation type="journal article" date="2016" name="Sci. Rep.">
        <title>Dictyocaulus viviparus genome, variome and transcriptome elucidate lungworm biology and support future intervention.</title>
        <authorList>
            <person name="McNulty S.N."/>
            <person name="Strube C."/>
            <person name="Rosa B.A."/>
            <person name="Martin J.C."/>
            <person name="Tyagi R."/>
            <person name="Choi Y.J."/>
            <person name="Wang Q."/>
            <person name="Hallsworth Pepin K."/>
            <person name="Zhang X."/>
            <person name="Ozersky P."/>
            <person name="Wilson R.K."/>
            <person name="Sternberg P.W."/>
            <person name="Gasser R.B."/>
            <person name="Mitreva M."/>
        </authorList>
    </citation>
    <scope>NUCLEOTIDE SEQUENCE [LARGE SCALE GENOMIC DNA]</scope>
    <source>
        <strain evidence="2">HannoverDv2000</strain>
    </source>
</reference>